<dbReference type="SUPFAM" id="SSF52540">
    <property type="entry name" value="P-loop containing nucleoside triphosphate hydrolases"/>
    <property type="match status" value="1"/>
</dbReference>
<evidence type="ECO:0000256" key="1">
    <source>
        <dbReference type="SAM" id="Coils"/>
    </source>
</evidence>
<feature type="coiled-coil region" evidence="1">
    <location>
        <begin position="80"/>
        <end position="114"/>
    </location>
</feature>
<sequence length="717" mass="83881">MKIDLKEQVLFDVDELLLDRPVNFIFGKNGTGKSTISKLIRKQAIDKDVRIYQGIKSVITNGKLNSVTLGEDNVTAQKNIEIFEKKIVDFEASKADFENQKQDWIKKIDSKETEITRQSNKIKNFYTNSARNIKNNDLHIASTSYNQPNFKEEVKYAFHLSEAEKAECKEYLKIDEKVAKKINLNVVNFANILESTNSILEKKVEEERSVIRLNSNAKINFAQTGIAIHERGEHCSFCGNPISDEVFDELELFFSASKIKEFEIELANKIEEIREVKSQIETITISEEDFYIQFCDEVKSYKNELEIITKEQVQFLTILEEALDFKRSQLFSASSPKLLTLPKSSKVIIQQYNNVVDRNNSEDIFRLKEFSRDLLRFDLVYTYVEQFDLTTEIEQLSKLEEELSAVKTQSKKIGAKIGEIENQILETREKISIEIEKTKSEKKLATNINKKLELYVPFQLEHIETNLGEHQGYYRIRNKFSQNSEYRDIDTLSEGEKNIIGFLYFVEKLNENLDSPLDKIIIFDDPMDSNDDMMQYIIVTEIQELMKPIDKKKTKDVLVIMTHNAHFYINVKYNRLYEDGKDRNGVTRLGDRFVRLQKENSSTIIKILDSEGQDFSTSYELLWKELRFLYNSDRPNLMLNSIRRIIETFTKFNRIDNFYIGNKEAQKLFNVNSHSIDDLEAELNGKNRDQIIDLMKKCFKENQAENHFKFHWKAANK</sequence>
<dbReference type="EMBL" id="FIIC01000022">
    <property type="protein sequence ID" value="CYW02223.1"/>
    <property type="molecule type" value="Genomic_DNA"/>
</dbReference>
<dbReference type="Pfam" id="PF13166">
    <property type="entry name" value="AAA_13"/>
    <property type="match status" value="1"/>
</dbReference>
<evidence type="ECO:0000313" key="4">
    <source>
        <dbReference type="Proteomes" id="UP000075193"/>
    </source>
</evidence>
<feature type="coiled-coil region" evidence="1">
    <location>
        <begin position="389"/>
        <end position="416"/>
    </location>
</feature>
<evidence type="ECO:0000259" key="2">
    <source>
        <dbReference type="Pfam" id="PF13166"/>
    </source>
</evidence>
<reference evidence="3 4" key="1">
    <citation type="submission" date="2016-02" db="EMBL/GenBank/DDBJ databases">
        <authorList>
            <consortium name="Pathogen Informatics"/>
        </authorList>
    </citation>
    <scope>NUCLEOTIDE SEQUENCE [LARGE SCALE GENOMIC DNA]</scope>
    <source>
        <strain evidence="3 4">LSS79</strain>
    </source>
</reference>
<dbReference type="Proteomes" id="UP000075193">
    <property type="component" value="Unassembled WGS sequence"/>
</dbReference>
<dbReference type="InterPro" id="IPR027417">
    <property type="entry name" value="P-loop_NTPase"/>
</dbReference>
<gene>
    <name evidence="3" type="ORF">ERS132441_01620</name>
</gene>
<dbReference type="AlphaFoldDB" id="A0A0Z8MRH2"/>
<feature type="domain" description="Protein CR006 P-loop" evidence="2">
    <location>
        <begin position="21"/>
        <end position="700"/>
    </location>
</feature>
<name>A0A0Z8MRH2_STRSU</name>
<dbReference type="RefSeq" id="WP_044678702.1">
    <property type="nucleotide sequence ID" value="NZ_CEDF01000048.1"/>
</dbReference>
<accession>A0A0Z8MRH2</accession>
<evidence type="ECO:0000313" key="3">
    <source>
        <dbReference type="EMBL" id="CYW02223.1"/>
    </source>
</evidence>
<keyword evidence="1" id="KW-0175">Coiled coil</keyword>
<proteinExistence type="predicted"/>
<organism evidence="3 4">
    <name type="scientific">Streptococcus suis</name>
    <dbReference type="NCBI Taxonomy" id="1307"/>
    <lineage>
        <taxon>Bacteria</taxon>
        <taxon>Bacillati</taxon>
        <taxon>Bacillota</taxon>
        <taxon>Bacilli</taxon>
        <taxon>Lactobacillales</taxon>
        <taxon>Streptococcaceae</taxon>
        <taxon>Streptococcus</taxon>
    </lineage>
</organism>
<dbReference type="InterPro" id="IPR026866">
    <property type="entry name" value="CR006_AAA"/>
</dbReference>
<protein>
    <submittedName>
        <fullName evidence="3">Uncharacterized protein conserved in bacteria</fullName>
    </submittedName>
</protein>
<dbReference type="Gene3D" id="3.40.50.300">
    <property type="entry name" value="P-loop containing nucleotide triphosphate hydrolases"/>
    <property type="match status" value="1"/>
</dbReference>